<dbReference type="VEuPathDB" id="FungiDB:SPPG_05290"/>
<dbReference type="Proteomes" id="UP000053201">
    <property type="component" value="Unassembled WGS sequence"/>
</dbReference>
<keyword evidence="3" id="KW-0472">Membrane</keyword>
<feature type="compositionally biased region" description="Basic and acidic residues" evidence="2">
    <location>
        <begin position="46"/>
        <end position="55"/>
    </location>
</feature>
<sequence length="273" mass="30769">MQRNPYRSAASSSSIDELEEYEETSLYPVDKTPAEAPLIKVTTNPERVRKSKESESTSSASPQTAKAPAVTSANHLEEVQEAISKTQAMLKSETAAILAQVLRLQAQQAISTCKNQEPTIEDERTRGKSNDNRRLVSTSNIVDQPNEPWLDARTAFEQLQNIIGQEATTVQTRLAQMQISHLEANAARNESVVRELQRRVDATRTEVKCLKRKLEGLNEEVHDTKRRKLDRIRKTTNVLLHIPVYATFFYTMYRALGGDMDVDAIRAHVSSYL</sequence>
<dbReference type="InParanoid" id="A0A0L0HGF8"/>
<feature type="coiled-coil region" evidence="1">
    <location>
        <begin position="179"/>
        <end position="227"/>
    </location>
</feature>
<keyword evidence="1" id="KW-0175">Coiled coil</keyword>
<evidence type="ECO:0000313" key="4">
    <source>
        <dbReference type="EMBL" id="KNC99918.1"/>
    </source>
</evidence>
<dbReference type="RefSeq" id="XP_016607958.1">
    <property type="nucleotide sequence ID" value="XM_016753513.1"/>
</dbReference>
<organism evidence="4 5">
    <name type="scientific">Spizellomyces punctatus (strain DAOM BR117)</name>
    <dbReference type="NCBI Taxonomy" id="645134"/>
    <lineage>
        <taxon>Eukaryota</taxon>
        <taxon>Fungi</taxon>
        <taxon>Fungi incertae sedis</taxon>
        <taxon>Chytridiomycota</taxon>
        <taxon>Chytridiomycota incertae sedis</taxon>
        <taxon>Chytridiomycetes</taxon>
        <taxon>Spizellomycetales</taxon>
        <taxon>Spizellomycetaceae</taxon>
        <taxon>Spizellomyces</taxon>
    </lineage>
</organism>
<name>A0A0L0HGF8_SPIPD</name>
<evidence type="ECO:0000256" key="1">
    <source>
        <dbReference type="SAM" id="Coils"/>
    </source>
</evidence>
<keyword evidence="3" id="KW-0812">Transmembrane</keyword>
<keyword evidence="5" id="KW-1185">Reference proteome</keyword>
<protein>
    <submittedName>
        <fullName evidence="4">Uncharacterized protein</fullName>
    </submittedName>
</protein>
<dbReference type="OrthoDB" id="10336901at2759"/>
<evidence type="ECO:0000256" key="2">
    <source>
        <dbReference type="SAM" id="MobiDB-lite"/>
    </source>
</evidence>
<proteinExistence type="predicted"/>
<dbReference type="GeneID" id="27688678"/>
<feature type="transmembrane region" description="Helical" evidence="3">
    <location>
        <begin position="235"/>
        <end position="253"/>
    </location>
</feature>
<gene>
    <name evidence="4" type="ORF">SPPG_05290</name>
</gene>
<evidence type="ECO:0000256" key="3">
    <source>
        <dbReference type="SAM" id="Phobius"/>
    </source>
</evidence>
<dbReference type="EMBL" id="KQ257457">
    <property type="protein sequence ID" value="KNC99918.1"/>
    <property type="molecule type" value="Genomic_DNA"/>
</dbReference>
<accession>A0A0L0HGF8</accession>
<keyword evidence="3" id="KW-1133">Transmembrane helix</keyword>
<reference evidence="4 5" key="1">
    <citation type="submission" date="2009-08" db="EMBL/GenBank/DDBJ databases">
        <title>The Genome Sequence of Spizellomyces punctatus strain DAOM BR117.</title>
        <authorList>
            <consortium name="The Broad Institute Genome Sequencing Platform"/>
            <person name="Russ C."/>
            <person name="Cuomo C."/>
            <person name="Shea T."/>
            <person name="Young S.K."/>
            <person name="Zeng Q."/>
            <person name="Koehrsen M."/>
            <person name="Haas B."/>
            <person name="Borodovsky M."/>
            <person name="Guigo R."/>
            <person name="Alvarado L."/>
            <person name="Berlin A."/>
            <person name="Bochicchio J."/>
            <person name="Borenstein D."/>
            <person name="Chapman S."/>
            <person name="Chen Z."/>
            <person name="Engels R."/>
            <person name="Freedman E."/>
            <person name="Gellesch M."/>
            <person name="Goldberg J."/>
            <person name="Griggs A."/>
            <person name="Gujja S."/>
            <person name="Heiman D."/>
            <person name="Hepburn T."/>
            <person name="Howarth C."/>
            <person name="Jen D."/>
            <person name="Larson L."/>
            <person name="Lewis B."/>
            <person name="Mehta T."/>
            <person name="Park D."/>
            <person name="Pearson M."/>
            <person name="Roberts A."/>
            <person name="Saif S."/>
            <person name="Shenoy N."/>
            <person name="Sisk P."/>
            <person name="Stolte C."/>
            <person name="Sykes S."/>
            <person name="Thomson T."/>
            <person name="Walk T."/>
            <person name="White J."/>
            <person name="Yandava C."/>
            <person name="Burger G."/>
            <person name="Gray M.W."/>
            <person name="Holland P.W.H."/>
            <person name="King N."/>
            <person name="Lang F.B.F."/>
            <person name="Roger A.J."/>
            <person name="Ruiz-Trillo I."/>
            <person name="Lander E."/>
            <person name="Nusbaum C."/>
        </authorList>
    </citation>
    <scope>NUCLEOTIDE SEQUENCE [LARGE SCALE GENOMIC DNA]</scope>
    <source>
        <strain evidence="4 5">DAOM BR117</strain>
    </source>
</reference>
<feature type="region of interest" description="Disordered" evidence="2">
    <location>
        <begin position="1"/>
        <end position="71"/>
    </location>
</feature>
<evidence type="ECO:0000313" key="5">
    <source>
        <dbReference type="Proteomes" id="UP000053201"/>
    </source>
</evidence>
<feature type="compositionally biased region" description="Polar residues" evidence="2">
    <location>
        <begin position="1"/>
        <end position="15"/>
    </location>
</feature>
<dbReference type="AlphaFoldDB" id="A0A0L0HGF8"/>